<dbReference type="InterPro" id="IPR031359">
    <property type="entry name" value="NACHT_N"/>
</dbReference>
<dbReference type="InterPro" id="IPR036322">
    <property type="entry name" value="WD40_repeat_dom_sf"/>
</dbReference>
<dbReference type="SUPFAM" id="SSF52540">
    <property type="entry name" value="P-loop containing nucleoside triphosphate hydrolases"/>
    <property type="match status" value="1"/>
</dbReference>
<reference evidence="6" key="1">
    <citation type="journal article" date="2021" name="IMA Fungus">
        <title>Genomic characterization of three marine fungi, including Emericellopsis atlantica sp. nov. with signatures of a generalist lifestyle and marine biomass degradation.</title>
        <authorList>
            <person name="Hagestad O.C."/>
            <person name="Hou L."/>
            <person name="Andersen J.H."/>
            <person name="Hansen E.H."/>
            <person name="Altermark B."/>
            <person name="Li C."/>
            <person name="Kuhnert E."/>
            <person name="Cox R.J."/>
            <person name="Crous P.W."/>
            <person name="Spatafora J.W."/>
            <person name="Lail K."/>
            <person name="Amirebrahimi M."/>
            <person name="Lipzen A."/>
            <person name="Pangilinan J."/>
            <person name="Andreopoulos W."/>
            <person name="Hayes R.D."/>
            <person name="Ng V."/>
            <person name="Grigoriev I.V."/>
            <person name="Jackson S.A."/>
            <person name="Sutton T.D.S."/>
            <person name="Dobson A.D.W."/>
            <person name="Rama T."/>
        </authorList>
    </citation>
    <scope>NUCLEOTIDE SEQUENCE</scope>
    <source>
        <strain evidence="6">TS7</strain>
    </source>
</reference>
<dbReference type="Pfam" id="PF17100">
    <property type="entry name" value="NACHT_N"/>
    <property type="match status" value="1"/>
</dbReference>
<dbReference type="CDD" id="cd00200">
    <property type="entry name" value="WD40"/>
    <property type="match status" value="2"/>
</dbReference>
<dbReference type="InterPro" id="IPR007111">
    <property type="entry name" value="NACHT_NTPase"/>
</dbReference>
<protein>
    <submittedName>
        <fullName evidence="6">WD40-repeat-containing domain protein</fullName>
    </submittedName>
</protein>
<dbReference type="InterPro" id="IPR015943">
    <property type="entry name" value="WD40/YVTN_repeat-like_dom_sf"/>
</dbReference>
<dbReference type="SUPFAM" id="SSF50978">
    <property type="entry name" value="WD40 repeat-like"/>
    <property type="match status" value="2"/>
</dbReference>
<feature type="repeat" description="WD" evidence="3">
    <location>
        <begin position="1027"/>
        <end position="1049"/>
    </location>
</feature>
<dbReference type="OrthoDB" id="538223at2759"/>
<evidence type="ECO:0000256" key="4">
    <source>
        <dbReference type="SAM" id="MobiDB-lite"/>
    </source>
</evidence>
<feature type="repeat" description="WD" evidence="3">
    <location>
        <begin position="1050"/>
        <end position="1091"/>
    </location>
</feature>
<dbReference type="InterPro" id="IPR027417">
    <property type="entry name" value="P-loop_NTPase"/>
</dbReference>
<dbReference type="Gene3D" id="3.40.50.300">
    <property type="entry name" value="P-loop containing nucleotide triphosphate hydrolases"/>
    <property type="match status" value="1"/>
</dbReference>
<dbReference type="EMBL" id="MU251243">
    <property type="protein sequence ID" value="KAG9258753.1"/>
    <property type="molecule type" value="Genomic_DNA"/>
</dbReference>
<feature type="repeat" description="WD" evidence="3">
    <location>
        <begin position="960"/>
        <end position="1001"/>
    </location>
</feature>
<feature type="region of interest" description="Disordered" evidence="4">
    <location>
        <begin position="1"/>
        <end position="36"/>
    </location>
</feature>
<dbReference type="GeneID" id="70292793"/>
<dbReference type="PANTHER" id="PTHR19848">
    <property type="entry name" value="WD40 REPEAT PROTEIN"/>
    <property type="match status" value="1"/>
</dbReference>
<evidence type="ECO:0000313" key="6">
    <source>
        <dbReference type="EMBL" id="KAG9258753.1"/>
    </source>
</evidence>
<dbReference type="PROSITE" id="PS50082">
    <property type="entry name" value="WD_REPEATS_2"/>
    <property type="match status" value="10"/>
</dbReference>
<dbReference type="PROSITE" id="PS00678">
    <property type="entry name" value="WD_REPEATS_1"/>
    <property type="match status" value="4"/>
</dbReference>
<feature type="repeat" description="WD" evidence="3">
    <location>
        <begin position="876"/>
        <end position="917"/>
    </location>
</feature>
<dbReference type="SMART" id="SM00320">
    <property type="entry name" value="WD40"/>
    <property type="match status" value="11"/>
</dbReference>
<organism evidence="6 7">
    <name type="scientific">Emericellopsis atlantica</name>
    <dbReference type="NCBI Taxonomy" id="2614577"/>
    <lineage>
        <taxon>Eukaryota</taxon>
        <taxon>Fungi</taxon>
        <taxon>Dikarya</taxon>
        <taxon>Ascomycota</taxon>
        <taxon>Pezizomycotina</taxon>
        <taxon>Sordariomycetes</taxon>
        <taxon>Hypocreomycetidae</taxon>
        <taxon>Hypocreales</taxon>
        <taxon>Bionectriaceae</taxon>
        <taxon>Emericellopsis</taxon>
    </lineage>
</organism>
<dbReference type="InterPro" id="IPR020472">
    <property type="entry name" value="WD40_PAC1"/>
</dbReference>
<feature type="domain" description="NACHT" evidence="5">
    <location>
        <begin position="348"/>
        <end position="490"/>
    </location>
</feature>
<dbReference type="PANTHER" id="PTHR19848:SF8">
    <property type="entry name" value="F-BOX AND WD REPEAT DOMAIN CONTAINING 7"/>
    <property type="match status" value="1"/>
</dbReference>
<feature type="repeat" description="WD" evidence="3">
    <location>
        <begin position="1093"/>
        <end position="1134"/>
    </location>
</feature>
<dbReference type="InterPro" id="IPR056884">
    <property type="entry name" value="NPHP3-like_N"/>
</dbReference>
<dbReference type="PROSITE" id="PS50294">
    <property type="entry name" value="WD_REPEATS_REGION"/>
    <property type="match status" value="8"/>
</dbReference>
<keyword evidence="2" id="KW-0677">Repeat</keyword>
<dbReference type="RefSeq" id="XP_046122677.1">
    <property type="nucleotide sequence ID" value="XM_046261890.1"/>
</dbReference>
<evidence type="ECO:0000256" key="3">
    <source>
        <dbReference type="PROSITE-ProRule" id="PRU00221"/>
    </source>
</evidence>
<dbReference type="PROSITE" id="PS50837">
    <property type="entry name" value="NACHT"/>
    <property type="match status" value="1"/>
</dbReference>
<dbReference type="PRINTS" id="PR00320">
    <property type="entry name" value="GPROTEINBRPT"/>
</dbReference>
<dbReference type="Pfam" id="PF00400">
    <property type="entry name" value="WD40"/>
    <property type="match status" value="11"/>
</dbReference>
<accession>A0A9P7ZWB8</accession>
<name>A0A9P7ZWB8_9HYPO</name>
<dbReference type="Proteomes" id="UP000887229">
    <property type="component" value="Unassembled WGS sequence"/>
</dbReference>
<feature type="repeat" description="WD" evidence="3">
    <location>
        <begin position="1135"/>
        <end position="1176"/>
    </location>
</feature>
<dbReference type="Gene3D" id="2.130.10.10">
    <property type="entry name" value="YVTN repeat-like/Quinoprotein amine dehydrogenase"/>
    <property type="match status" value="3"/>
</dbReference>
<dbReference type="Pfam" id="PF24883">
    <property type="entry name" value="NPHP3_N"/>
    <property type="match status" value="1"/>
</dbReference>
<evidence type="ECO:0000256" key="2">
    <source>
        <dbReference type="ARBA" id="ARBA00022737"/>
    </source>
</evidence>
<dbReference type="InterPro" id="IPR001680">
    <property type="entry name" value="WD40_rpt"/>
</dbReference>
<evidence type="ECO:0000313" key="7">
    <source>
        <dbReference type="Proteomes" id="UP000887229"/>
    </source>
</evidence>
<feature type="repeat" description="WD" evidence="3">
    <location>
        <begin position="1274"/>
        <end position="1313"/>
    </location>
</feature>
<comment type="caution">
    <text evidence="6">The sequence shown here is derived from an EMBL/GenBank/DDBJ whole genome shotgun (WGS) entry which is preliminary data.</text>
</comment>
<dbReference type="InterPro" id="IPR019775">
    <property type="entry name" value="WD40_repeat_CS"/>
</dbReference>
<gene>
    <name evidence="6" type="ORF">F5Z01DRAFT_632822</name>
</gene>
<feature type="repeat" description="WD" evidence="3">
    <location>
        <begin position="1190"/>
        <end position="1231"/>
    </location>
</feature>
<proteinExistence type="predicted"/>
<evidence type="ECO:0000256" key="1">
    <source>
        <dbReference type="ARBA" id="ARBA00022574"/>
    </source>
</evidence>
<sequence length="1450" mass="160056">MPSRWRQMLGRSERSTSAQRAPSPANLPPTVATQPSPTGLRARLWNSAYNELQADEPKIVEAYEKFLSLELPTAEDTEPQPRWHRMQRLVEVGLQKTAREAAVKEQVNSAIQTVNVVRGLVGKVVQASPEAAIAWVGVSFALEVLSNPLSEPGLNRSGLSYVVSRMEWYWNLAELLLDERVGSAFIGLQDQLETHIVRLYKKLLLYQMKSVCLYNRKRLAVLFRDLIILDDWGGQIDDIKQTEAAVWKDSEQYTSQQVRSHLTDIASAAERQFSELQSITSAIQDQTKRQEHIYQVKEDKQCLDDLYETDPFHDKTRIQDLKGGLLRDSYVWLLDNPTFKAWRTDPRGVFWIRGDPGKGKTMLLCGIIDEMEKQPAGLLAYFFCQATEQKMNTATAVVRGLIYTLVRQHPPLISYVRKEYDGGGKQRFEGPNAWEVMCKILTTMLDDPITSRAVLIVDALDECGAGRPQLLDLITRLAATDRARWIVSSRNWPEIEEKLATTAETVALRLELNEDAISDAVRVYIRQKSDQLARLKGYDEATRDAVHQHLTDKSTNTFLWVALVYQELAAPDVQAWEALDILHTLPSGLNSLYSRMMEHIGRSRHANLCRQILAIASVVYRPISLQELSSINESLVRFTDKLPDLEKLVRSCGSFLTVRHGVLYFVHQSAKDFLLDSASPQILPCGIEHQHRALFARSIEVMSQTLRRDIFSLIDPGISIDEISQPDPDPLAPARYSCMHWVDHLQDANPADKSTLEHIQDGGLVHTFLQHKYLYWLEAMSLQGSVSQAVMAIQKLQALVPVAGAQRLLELVQDARRFVLSHNGEIEMAPLQLYASALVFSPTKSLVRNHFNHDMPNWVTSLSPMQPDWDACEQTLEGHSGSVLSVAFSADGTRIASGSEDDTIKIWNRTTGMCVQTLQGHVGGVQSVVFLPGDARLVSGSKDCTIKIWDVVEGKCEQTLAGHSRPVSSVALSADGTWIASGSYDNTIKIWNTTTGTCVQTIQDDSNKIWSRYFIPLVAFVLGDTRLVSASRDHTIKIWDTVAGVCAQTLEGHGSAVSSVASTAAGRLLASGSGDQPIKIWDLASGTCVQTLKSHDNERVSSVAFAADSKRLASGHGGRCVRIWDVATGQCVQTLKGYHQWISSMAHSKDATLAASGSYDTTVKVWNIVRAAIARETCVPTLEEDHGTLEEDHSGAVWSLAFTADSTRLASGSGDHTIKIWDAALGKCLRTLDGHGGEVRSVAFTADGTQLVSGSDDKVVKIWDMATGACLHTLKGHSGNILAVACADTRIASGSNDNTIKIWDAVTGTCVQTLECHTAVYELAYVANGSQLASELEGCAVKIWDARTGTCIQTREENSNLFPIVNAQALHPPPSDANLKLEEAPPKLPYTHDCVISRDGPWILKGTRRLLWLPSEYRPKAIAVAGSLMALGGPSGKVTILQLGAFALKL</sequence>
<feature type="repeat" description="WD" evidence="3">
    <location>
        <begin position="918"/>
        <end position="959"/>
    </location>
</feature>
<keyword evidence="7" id="KW-1185">Reference proteome</keyword>
<keyword evidence="1 3" id="KW-0853">WD repeat</keyword>
<evidence type="ECO:0000259" key="5">
    <source>
        <dbReference type="PROSITE" id="PS50837"/>
    </source>
</evidence>
<feature type="repeat" description="WD" evidence="3">
    <location>
        <begin position="1232"/>
        <end position="1273"/>
    </location>
</feature>